<reference evidence="2 3" key="1">
    <citation type="journal article" date="2020" name="Nature">
        <title>Six reference-quality genomes reveal evolution of bat adaptations.</title>
        <authorList>
            <person name="Jebb D."/>
            <person name="Huang Z."/>
            <person name="Pippel M."/>
            <person name="Hughes G.M."/>
            <person name="Lavrichenko K."/>
            <person name="Devanna P."/>
            <person name="Winkler S."/>
            <person name="Jermiin L.S."/>
            <person name="Skirmuntt E.C."/>
            <person name="Katzourakis A."/>
            <person name="Burkitt-Gray L."/>
            <person name="Ray D.A."/>
            <person name="Sullivan K.A.M."/>
            <person name="Roscito J.G."/>
            <person name="Kirilenko B.M."/>
            <person name="Davalos L.M."/>
            <person name="Corthals A.P."/>
            <person name="Power M.L."/>
            <person name="Jones G."/>
            <person name="Ransome R.D."/>
            <person name="Dechmann D.K.N."/>
            <person name="Locatelli A.G."/>
            <person name="Puechmaille S.J."/>
            <person name="Fedrigo O."/>
            <person name="Jarvis E.D."/>
            <person name="Hiller M."/>
            <person name="Vernes S.C."/>
            <person name="Myers E.W."/>
            <person name="Teeling E.C."/>
        </authorList>
    </citation>
    <scope>NUCLEOTIDE SEQUENCE [LARGE SCALE GENOMIC DNA]</scope>
    <source>
        <strain evidence="2">MMolMol1</strain>
        <tissue evidence="2">Muscle</tissue>
    </source>
</reference>
<sequence>MRELHPLAKPAARPKPPTQENHPSDARVTLTSFSIPTFNESLTCHDYLCNMSSFTHPFPPLESTSHPLSPTFHKAPYKGLCFWTDHSFSTQVPGWSSLHTNVITSLSLLCPAPRGKIRSLTMTTCVSC</sequence>
<gene>
    <name evidence="2" type="ORF">HJG59_010561</name>
</gene>
<dbReference type="Proteomes" id="UP000550707">
    <property type="component" value="Unassembled WGS sequence"/>
</dbReference>
<proteinExistence type="predicted"/>
<evidence type="ECO:0000313" key="2">
    <source>
        <dbReference type="EMBL" id="KAF6480695.1"/>
    </source>
</evidence>
<dbReference type="EMBL" id="JACASF010000004">
    <property type="protein sequence ID" value="KAF6480695.1"/>
    <property type="molecule type" value="Genomic_DNA"/>
</dbReference>
<organism evidence="2 3">
    <name type="scientific">Molossus molossus</name>
    <name type="common">Pallas' mastiff bat</name>
    <name type="synonym">Vespertilio molossus</name>
    <dbReference type="NCBI Taxonomy" id="27622"/>
    <lineage>
        <taxon>Eukaryota</taxon>
        <taxon>Metazoa</taxon>
        <taxon>Chordata</taxon>
        <taxon>Craniata</taxon>
        <taxon>Vertebrata</taxon>
        <taxon>Euteleostomi</taxon>
        <taxon>Mammalia</taxon>
        <taxon>Eutheria</taxon>
        <taxon>Laurasiatheria</taxon>
        <taxon>Chiroptera</taxon>
        <taxon>Yangochiroptera</taxon>
        <taxon>Molossidae</taxon>
        <taxon>Molossus</taxon>
    </lineage>
</organism>
<protein>
    <submittedName>
        <fullName evidence="2">Uncharacterized protein</fullName>
    </submittedName>
</protein>
<name>A0A7J8I956_MOLMO</name>
<dbReference type="AlphaFoldDB" id="A0A7J8I956"/>
<evidence type="ECO:0000313" key="3">
    <source>
        <dbReference type="Proteomes" id="UP000550707"/>
    </source>
</evidence>
<dbReference type="InParanoid" id="A0A7J8I956"/>
<feature type="region of interest" description="Disordered" evidence="1">
    <location>
        <begin position="1"/>
        <end position="25"/>
    </location>
</feature>
<comment type="caution">
    <text evidence="2">The sequence shown here is derived from an EMBL/GenBank/DDBJ whole genome shotgun (WGS) entry which is preliminary data.</text>
</comment>
<keyword evidence="3" id="KW-1185">Reference proteome</keyword>
<accession>A0A7J8I956</accession>
<evidence type="ECO:0000256" key="1">
    <source>
        <dbReference type="SAM" id="MobiDB-lite"/>
    </source>
</evidence>